<name>A0A0A9F8Y4_ARUDO</name>
<dbReference type="EMBL" id="GBRH01190242">
    <property type="protein sequence ID" value="JAE07654.1"/>
    <property type="molecule type" value="Transcribed_RNA"/>
</dbReference>
<organism evidence="2">
    <name type="scientific">Arundo donax</name>
    <name type="common">Giant reed</name>
    <name type="synonym">Donax arundinaceus</name>
    <dbReference type="NCBI Taxonomy" id="35708"/>
    <lineage>
        <taxon>Eukaryota</taxon>
        <taxon>Viridiplantae</taxon>
        <taxon>Streptophyta</taxon>
        <taxon>Embryophyta</taxon>
        <taxon>Tracheophyta</taxon>
        <taxon>Spermatophyta</taxon>
        <taxon>Magnoliopsida</taxon>
        <taxon>Liliopsida</taxon>
        <taxon>Poales</taxon>
        <taxon>Poaceae</taxon>
        <taxon>PACMAD clade</taxon>
        <taxon>Arundinoideae</taxon>
        <taxon>Arundineae</taxon>
        <taxon>Arundo</taxon>
    </lineage>
</organism>
<dbReference type="AlphaFoldDB" id="A0A0A9F8Y4"/>
<proteinExistence type="predicted"/>
<reference evidence="2" key="1">
    <citation type="submission" date="2014-09" db="EMBL/GenBank/DDBJ databases">
        <authorList>
            <person name="Magalhaes I.L.F."/>
            <person name="Oliveira U."/>
            <person name="Santos F.R."/>
            <person name="Vidigal T.H.D.A."/>
            <person name="Brescovit A.D."/>
            <person name="Santos A.J."/>
        </authorList>
    </citation>
    <scope>NUCLEOTIDE SEQUENCE</scope>
    <source>
        <tissue evidence="2">Shoot tissue taken approximately 20 cm above the soil surface</tissue>
    </source>
</reference>
<reference evidence="2" key="2">
    <citation type="journal article" date="2015" name="Data Brief">
        <title>Shoot transcriptome of the giant reed, Arundo donax.</title>
        <authorList>
            <person name="Barrero R.A."/>
            <person name="Guerrero F.D."/>
            <person name="Moolhuijzen P."/>
            <person name="Goolsby J.A."/>
            <person name="Tidwell J."/>
            <person name="Bellgard S.E."/>
            <person name="Bellgard M.I."/>
        </authorList>
    </citation>
    <scope>NUCLEOTIDE SEQUENCE</scope>
    <source>
        <tissue evidence="2">Shoot tissue taken approximately 20 cm above the soil surface</tissue>
    </source>
</reference>
<feature type="region of interest" description="Disordered" evidence="1">
    <location>
        <begin position="1"/>
        <end position="23"/>
    </location>
</feature>
<accession>A0A0A9F8Y4</accession>
<sequence length="76" mass="8820">MRERQEHFQKQRIENSMGSSEPTAKQISYLRNLGCTITPTSRLHASHLIESTNRSELLVAKIRRLELKLQQRLASC</sequence>
<evidence type="ECO:0000256" key="1">
    <source>
        <dbReference type="SAM" id="MobiDB-lite"/>
    </source>
</evidence>
<feature type="compositionally biased region" description="Polar residues" evidence="1">
    <location>
        <begin position="14"/>
        <end position="23"/>
    </location>
</feature>
<protein>
    <submittedName>
        <fullName evidence="2">Uncharacterized protein</fullName>
    </submittedName>
</protein>
<evidence type="ECO:0000313" key="2">
    <source>
        <dbReference type="EMBL" id="JAE07654.1"/>
    </source>
</evidence>
<feature type="compositionally biased region" description="Basic and acidic residues" evidence="1">
    <location>
        <begin position="1"/>
        <end position="13"/>
    </location>
</feature>